<dbReference type="InterPro" id="IPR002068">
    <property type="entry name" value="A-crystallin/Hsp20_dom"/>
</dbReference>
<protein>
    <recommendedName>
        <fullName evidence="3">SHSP domain-containing protein</fullName>
    </recommendedName>
</protein>
<dbReference type="PANTHER" id="PTHR47838">
    <property type="entry name" value="21.7 KDA CLASS VI HEAT SHOCK PROTEIN"/>
    <property type="match status" value="1"/>
</dbReference>
<evidence type="ECO:0000313" key="5">
    <source>
        <dbReference type="Proteomes" id="UP000813462"/>
    </source>
</evidence>
<evidence type="ECO:0000313" key="4">
    <source>
        <dbReference type="EMBL" id="KAH7546623.1"/>
    </source>
</evidence>
<dbReference type="Pfam" id="PF00011">
    <property type="entry name" value="HSP20"/>
    <property type="match status" value="1"/>
</dbReference>
<dbReference type="Gene3D" id="2.60.40.790">
    <property type="match status" value="1"/>
</dbReference>
<dbReference type="EMBL" id="JAEACU010000001">
    <property type="protein sequence ID" value="KAH7546623.1"/>
    <property type="molecule type" value="Genomic_DNA"/>
</dbReference>
<comment type="caution">
    <text evidence="4">The sequence shown here is derived from an EMBL/GenBank/DDBJ whole genome shotgun (WGS) entry which is preliminary data.</text>
</comment>
<evidence type="ECO:0000256" key="2">
    <source>
        <dbReference type="RuleBase" id="RU003616"/>
    </source>
</evidence>
<dbReference type="Proteomes" id="UP000813462">
    <property type="component" value="Unassembled WGS sequence"/>
</dbReference>
<dbReference type="InterPro" id="IPR008978">
    <property type="entry name" value="HSP20-like_chaperone"/>
</dbReference>
<dbReference type="PROSITE" id="PS01031">
    <property type="entry name" value="SHSP"/>
    <property type="match status" value="1"/>
</dbReference>
<comment type="similarity">
    <text evidence="1 2">Belongs to the small heat shock protein (HSP20) family.</text>
</comment>
<dbReference type="SUPFAM" id="SSF49764">
    <property type="entry name" value="HSP20-like chaperones"/>
    <property type="match status" value="1"/>
</dbReference>
<name>A0A978W3T9_ZIZJJ</name>
<evidence type="ECO:0000256" key="1">
    <source>
        <dbReference type="PROSITE-ProRule" id="PRU00285"/>
    </source>
</evidence>
<evidence type="ECO:0000259" key="3">
    <source>
        <dbReference type="PROSITE" id="PS01031"/>
    </source>
</evidence>
<gene>
    <name evidence="4" type="ORF">FEM48_Zijuj01G0220700</name>
</gene>
<sequence length="205" mass="23690">MSQMTGRKQLEVLREEHTSNRWCVSLRDDVFKNFMSQGNPTVQKVFGDGSLFSPFLFGKFFDPSDAFPLWEFESEILLSNLRSSGQTTVDWFQTEQDYVLKAELPGNGKNCNVQIYADSEKVVEISGQWKQQTRESKMEWRSGNWWEYGFVRRLEMPEDADCRRIEAYVTTDMVFEIKIAKKTLGSDHPNKGKDVSIATKNSEAV</sequence>
<dbReference type="AlphaFoldDB" id="A0A978W3T9"/>
<feature type="domain" description="SHSP" evidence="3">
    <location>
        <begin position="80"/>
        <end position="198"/>
    </location>
</feature>
<dbReference type="OrthoDB" id="1431247at2759"/>
<accession>A0A978W3T9</accession>
<reference evidence="4" key="1">
    <citation type="journal article" date="2021" name="Front. Plant Sci.">
        <title>Chromosome-Scale Genome Assembly for Chinese Sour Jujube and Insights Into Its Genome Evolution and Domestication Signature.</title>
        <authorList>
            <person name="Shen L.-Y."/>
            <person name="Luo H."/>
            <person name="Wang X.-L."/>
            <person name="Wang X.-M."/>
            <person name="Qiu X.-J."/>
            <person name="Liu H."/>
            <person name="Zhou S.-S."/>
            <person name="Jia K.-H."/>
            <person name="Nie S."/>
            <person name="Bao Y.-T."/>
            <person name="Zhang R.-G."/>
            <person name="Yun Q.-Z."/>
            <person name="Chai Y.-H."/>
            <person name="Lu J.-Y."/>
            <person name="Li Y."/>
            <person name="Zhao S.-W."/>
            <person name="Mao J.-F."/>
            <person name="Jia S.-G."/>
            <person name="Mao Y.-M."/>
        </authorList>
    </citation>
    <scope>NUCLEOTIDE SEQUENCE</scope>
    <source>
        <strain evidence="4">AT0</strain>
        <tissue evidence="4">Leaf</tissue>
    </source>
</reference>
<organism evidence="4 5">
    <name type="scientific">Ziziphus jujuba var. spinosa</name>
    <dbReference type="NCBI Taxonomy" id="714518"/>
    <lineage>
        <taxon>Eukaryota</taxon>
        <taxon>Viridiplantae</taxon>
        <taxon>Streptophyta</taxon>
        <taxon>Embryophyta</taxon>
        <taxon>Tracheophyta</taxon>
        <taxon>Spermatophyta</taxon>
        <taxon>Magnoliopsida</taxon>
        <taxon>eudicotyledons</taxon>
        <taxon>Gunneridae</taxon>
        <taxon>Pentapetalae</taxon>
        <taxon>rosids</taxon>
        <taxon>fabids</taxon>
        <taxon>Rosales</taxon>
        <taxon>Rhamnaceae</taxon>
        <taxon>Paliureae</taxon>
        <taxon>Ziziphus</taxon>
    </lineage>
</organism>
<dbReference type="PANTHER" id="PTHR47838:SF1">
    <property type="entry name" value="21.7 KDA CLASS VI HEAT SHOCK PROTEIN"/>
    <property type="match status" value="1"/>
</dbReference>
<proteinExistence type="inferred from homology"/>